<organism evidence="2 3">
    <name type="scientific">Dictyostelium purpureum</name>
    <name type="common">Slime mold</name>
    <dbReference type="NCBI Taxonomy" id="5786"/>
    <lineage>
        <taxon>Eukaryota</taxon>
        <taxon>Amoebozoa</taxon>
        <taxon>Evosea</taxon>
        <taxon>Eumycetozoa</taxon>
        <taxon>Dictyostelia</taxon>
        <taxon>Dictyosteliales</taxon>
        <taxon>Dictyosteliaceae</taxon>
        <taxon>Dictyostelium</taxon>
    </lineage>
</organism>
<dbReference type="PANTHER" id="PTHR34078">
    <property type="entry name" value="EXPRESSED PROTEIN"/>
    <property type="match status" value="1"/>
</dbReference>
<dbReference type="Proteomes" id="UP000001064">
    <property type="component" value="Unassembled WGS sequence"/>
</dbReference>
<feature type="transmembrane region" description="Helical" evidence="1">
    <location>
        <begin position="197"/>
        <end position="225"/>
    </location>
</feature>
<name>F0ZAY5_DICPU</name>
<protein>
    <submittedName>
        <fullName evidence="2">Uncharacterized protein</fullName>
    </submittedName>
</protein>
<evidence type="ECO:0000313" key="2">
    <source>
        <dbReference type="EMBL" id="EGC38880.1"/>
    </source>
</evidence>
<evidence type="ECO:0000313" key="3">
    <source>
        <dbReference type="Proteomes" id="UP000001064"/>
    </source>
</evidence>
<keyword evidence="1" id="KW-0812">Transmembrane</keyword>
<keyword evidence="3" id="KW-1185">Reference proteome</keyword>
<dbReference type="KEGG" id="dpp:DICPUDRAFT_148372"/>
<dbReference type="PANTHER" id="PTHR34078:SF3">
    <property type="entry name" value="TRANSMEMBRANE PROTEIN"/>
    <property type="match status" value="1"/>
</dbReference>
<dbReference type="InParanoid" id="F0ZAY5"/>
<accession>F0ZAY5</accession>
<dbReference type="RefSeq" id="XP_003284560.1">
    <property type="nucleotide sequence ID" value="XM_003284512.1"/>
</dbReference>
<keyword evidence="1" id="KW-0472">Membrane</keyword>
<reference evidence="3" key="1">
    <citation type="journal article" date="2011" name="Genome Biol.">
        <title>Comparative genomics of the social amoebae Dictyostelium discoideum and Dictyostelium purpureum.</title>
        <authorList>
            <consortium name="US DOE Joint Genome Institute (JGI-PGF)"/>
            <person name="Sucgang R."/>
            <person name="Kuo A."/>
            <person name="Tian X."/>
            <person name="Salerno W."/>
            <person name="Parikh A."/>
            <person name="Feasley C.L."/>
            <person name="Dalin E."/>
            <person name="Tu H."/>
            <person name="Huang E."/>
            <person name="Barry K."/>
            <person name="Lindquist E."/>
            <person name="Shapiro H."/>
            <person name="Bruce D."/>
            <person name="Schmutz J."/>
            <person name="Salamov A."/>
            <person name="Fey P."/>
            <person name="Gaudet P."/>
            <person name="Anjard C."/>
            <person name="Babu M.M."/>
            <person name="Basu S."/>
            <person name="Bushmanova Y."/>
            <person name="van der Wel H."/>
            <person name="Katoh-Kurasawa M."/>
            <person name="Dinh C."/>
            <person name="Coutinho P.M."/>
            <person name="Saito T."/>
            <person name="Elias M."/>
            <person name="Schaap P."/>
            <person name="Kay R.R."/>
            <person name="Henrissat B."/>
            <person name="Eichinger L."/>
            <person name="Rivero F."/>
            <person name="Putnam N.H."/>
            <person name="West C.M."/>
            <person name="Loomis W.F."/>
            <person name="Chisholm R.L."/>
            <person name="Shaulsky G."/>
            <person name="Strassmann J.E."/>
            <person name="Queller D.C."/>
            <person name="Kuspa A."/>
            <person name="Grigoriev I.V."/>
        </authorList>
    </citation>
    <scope>NUCLEOTIDE SEQUENCE [LARGE SCALE GENOMIC DNA]</scope>
    <source>
        <strain evidence="3">QSDP1</strain>
    </source>
</reference>
<dbReference type="EMBL" id="GL870967">
    <property type="protein sequence ID" value="EGC38880.1"/>
    <property type="molecule type" value="Genomic_DNA"/>
</dbReference>
<gene>
    <name evidence="2" type="ORF">DICPUDRAFT_148372</name>
</gene>
<dbReference type="AlphaFoldDB" id="F0ZAY5"/>
<keyword evidence="1" id="KW-1133">Transmembrane helix</keyword>
<dbReference type="VEuPathDB" id="AmoebaDB:DICPUDRAFT_148372"/>
<proteinExistence type="predicted"/>
<evidence type="ECO:0000256" key="1">
    <source>
        <dbReference type="SAM" id="Phobius"/>
    </source>
</evidence>
<dbReference type="GeneID" id="10506393"/>
<sequence length="246" mass="27702">MSYEVLMQENKNHIEEGDVGDKIILLGSNEHYSEIECEIINNCSDNSSDCGSINSINNKFSINNNSTNCINNINNSNYSEEFRNEVSYNNQNFCSHCGNLNKRKKFTNGCSLTRDGDSSGSNGFVTPKGEAVKLTNFISTSTLSSNSTVLSTSPSVIHGHEDDFLNCLILFIAGWLLFLPWLFTYHYLGSPYRKCRVIAIISICLLGLCLILFTFVISLVVILVANPELFGMFQKYWLEKNYNSFR</sequence>
<feature type="transmembrane region" description="Helical" evidence="1">
    <location>
        <begin position="164"/>
        <end position="185"/>
    </location>
</feature>